<protein>
    <submittedName>
        <fullName evidence="5">Putative trypsin-like serine protease</fullName>
    </submittedName>
</protein>
<dbReference type="GO" id="GO:0004252">
    <property type="term" value="F:serine-type endopeptidase activity"/>
    <property type="evidence" value="ECO:0007669"/>
    <property type="project" value="InterPro"/>
</dbReference>
<evidence type="ECO:0000256" key="3">
    <source>
        <dbReference type="SAM" id="SignalP"/>
    </source>
</evidence>
<proteinExistence type="evidence at transcript level"/>
<sequence length="248" mass="26820">MTATFNPAWRLILRLLLVVVCVELCSCQKVAHTSNLEGNHITYPAPEVSAFEKPLKRAEQETPANNPATELPEAESTRSAENNIVVPVIVSGGDNEGIKNNVEEVSGKPSQDNSNCNQSTNPKPDSPTDANVQDPSQNTRKDATPSGNKDALANMNITEFIKKNCGKAHSRKRRIVGGTISSVTYYPWTVGSFMDGSSKPYCGAVLVTPWFVLTAAHCTRGRMAVDLRVAYGPADHKRAHLGGTARTM</sequence>
<accession>V5HDM5</accession>
<dbReference type="EMBL" id="GANP01013005">
    <property type="protein sequence ID" value="JAB71463.1"/>
    <property type="molecule type" value="mRNA"/>
</dbReference>
<dbReference type="SUPFAM" id="SSF50494">
    <property type="entry name" value="Trypsin-like serine proteases"/>
    <property type="match status" value="1"/>
</dbReference>
<dbReference type="PANTHER" id="PTHR24252:SF7">
    <property type="entry name" value="HYALIN"/>
    <property type="match status" value="1"/>
</dbReference>
<feature type="domain" description="Peptidase S1" evidence="4">
    <location>
        <begin position="175"/>
        <end position="229"/>
    </location>
</feature>
<feature type="signal peptide" evidence="3">
    <location>
        <begin position="1"/>
        <end position="27"/>
    </location>
</feature>
<feature type="compositionally biased region" description="Polar residues" evidence="2">
    <location>
        <begin position="108"/>
        <end position="138"/>
    </location>
</feature>
<reference evidence="5" key="1">
    <citation type="journal article" date="2015" name="Sci. Rep.">
        <title>Tissue- and time-dependent transcription in Ixodes ricinus salivary glands and midguts when blood feeding on the vertebrate host.</title>
        <authorList>
            <person name="Kotsyfakis M."/>
            <person name="Schwarz A."/>
            <person name="Erhart J."/>
            <person name="Ribeiro J.M."/>
        </authorList>
    </citation>
    <scope>NUCLEOTIDE SEQUENCE</scope>
    <source>
        <tissue evidence="5">Salivary gland and midgut</tissue>
    </source>
</reference>
<keyword evidence="1" id="KW-1015">Disulfide bond</keyword>
<evidence type="ECO:0000256" key="2">
    <source>
        <dbReference type="SAM" id="MobiDB-lite"/>
    </source>
</evidence>
<organism evidence="5">
    <name type="scientific">Ixodes ricinus</name>
    <name type="common">Common tick</name>
    <name type="synonym">Acarus ricinus</name>
    <dbReference type="NCBI Taxonomy" id="34613"/>
    <lineage>
        <taxon>Eukaryota</taxon>
        <taxon>Metazoa</taxon>
        <taxon>Ecdysozoa</taxon>
        <taxon>Arthropoda</taxon>
        <taxon>Chelicerata</taxon>
        <taxon>Arachnida</taxon>
        <taxon>Acari</taxon>
        <taxon>Parasitiformes</taxon>
        <taxon>Ixodida</taxon>
        <taxon>Ixodoidea</taxon>
        <taxon>Ixodidae</taxon>
        <taxon>Ixodinae</taxon>
        <taxon>Ixodes</taxon>
    </lineage>
</organism>
<evidence type="ECO:0000259" key="4">
    <source>
        <dbReference type="Pfam" id="PF00089"/>
    </source>
</evidence>
<dbReference type="Gene3D" id="2.40.10.10">
    <property type="entry name" value="Trypsin-like serine proteases"/>
    <property type="match status" value="1"/>
</dbReference>
<dbReference type="InterPro" id="IPR043504">
    <property type="entry name" value="Peptidase_S1_PA_chymotrypsin"/>
</dbReference>
<keyword evidence="3" id="KW-0732">Signal</keyword>
<dbReference type="InterPro" id="IPR018114">
    <property type="entry name" value="TRYPSIN_HIS"/>
</dbReference>
<keyword evidence="5" id="KW-0378">Hydrolase</keyword>
<dbReference type="PROSITE" id="PS00134">
    <property type="entry name" value="TRYPSIN_HIS"/>
    <property type="match status" value="1"/>
</dbReference>
<dbReference type="InterPro" id="IPR009003">
    <property type="entry name" value="Peptidase_S1_PA"/>
</dbReference>
<evidence type="ECO:0000256" key="1">
    <source>
        <dbReference type="ARBA" id="ARBA00023157"/>
    </source>
</evidence>
<feature type="chain" id="PRO_5004734999" evidence="3">
    <location>
        <begin position="28"/>
        <end position="248"/>
    </location>
</feature>
<dbReference type="Pfam" id="PF00089">
    <property type="entry name" value="Trypsin"/>
    <property type="match status" value="1"/>
</dbReference>
<name>V5HDM5_IXORI</name>
<evidence type="ECO:0000313" key="5">
    <source>
        <dbReference type="EMBL" id="JAB71463.1"/>
    </source>
</evidence>
<feature type="region of interest" description="Disordered" evidence="2">
    <location>
        <begin position="53"/>
        <end position="83"/>
    </location>
</feature>
<dbReference type="GO" id="GO:0006508">
    <property type="term" value="P:proteolysis"/>
    <property type="evidence" value="ECO:0007669"/>
    <property type="project" value="UniProtKB-KW"/>
</dbReference>
<keyword evidence="5" id="KW-0645">Protease</keyword>
<dbReference type="AlphaFoldDB" id="V5HDM5"/>
<feature type="region of interest" description="Disordered" evidence="2">
    <location>
        <begin position="95"/>
        <end position="150"/>
    </location>
</feature>
<dbReference type="InterPro" id="IPR001254">
    <property type="entry name" value="Trypsin_dom"/>
</dbReference>
<dbReference type="PANTHER" id="PTHR24252">
    <property type="entry name" value="ACROSIN-RELATED"/>
    <property type="match status" value="1"/>
</dbReference>